<reference evidence="3 4" key="1">
    <citation type="submission" date="2019-05" db="EMBL/GenBank/DDBJ databases">
        <title>Emergence of the Ug99 lineage of the wheat stem rust pathogen through somatic hybridization.</title>
        <authorList>
            <person name="Li F."/>
            <person name="Upadhyaya N.M."/>
            <person name="Sperschneider J."/>
            <person name="Matny O."/>
            <person name="Nguyen-Phuc H."/>
            <person name="Mago R."/>
            <person name="Raley C."/>
            <person name="Miller M.E."/>
            <person name="Silverstein K.A.T."/>
            <person name="Henningsen E."/>
            <person name="Hirsch C.D."/>
            <person name="Visser B."/>
            <person name="Pretorius Z.A."/>
            <person name="Steffenson B.J."/>
            <person name="Schwessinger B."/>
            <person name="Dodds P.N."/>
            <person name="Figueroa M."/>
        </authorList>
    </citation>
    <scope>NUCLEOTIDE SEQUENCE [LARGE SCALE GENOMIC DNA]</scope>
    <source>
        <strain evidence="3">21-0</strain>
    </source>
</reference>
<dbReference type="PANTHER" id="PTHR12419:SF7">
    <property type="entry name" value="OTU DOMAIN-CONTAINING PROTEIN 3"/>
    <property type="match status" value="1"/>
</dbReference>
<name>A0A5B0Q7U1_PUCGR</name>
<evidence type="ECO:0000313" key="4">
    <source>
        <dbReference type="Proteomes" id="UP000324748"/>
    </source>
</evidence>
<dbReference type="EMBL" id="VSWC01000028">
    <property type="protein sequence ID" value="KAA1109133.1"/>
    <property type="molecule type" value="Genomic_DNA"/>
</dbReference>
<dbReference type="SUPFAM" id="SSF54001">
    <property type="entry name" value="Cysteine proteinases"/>
    <property type="match status" value="1"/>
</dbReference>
<evidence type="ECO:0000313" key="3">
    <source>
        <dbReference type="EMBL" id="KAA1109133.1"/>
    </source>
</evidence>
<dbReference type="Gene3D" id="3.90.70.80">
    <property type="match status" value="1"/>
</dbReference>
<accession>A0A5B0Q7U1</accession>
<gene>
    <name evidence="3" type="primary">OTUD3</name>
    <name evidence="3" type="ORF">PGT21_033859</name>
</gene>
<comment type="caution">
    <text evidence="3">The sequence shown here is derived from an EMBL/GenBank/DDBJ whole genome shotgun (WGS) entry which is preliminary data.</text>
</comment>
<dbReference type="InterPro" id="IPR050704">
    <property type="entry name" value="Peptidase_C85-like"/>
</dbReference>
<feature type="region of interest" description="Disordered" evidence="1">
    <location>
        <begin position="1"/>
        <end position="26"/>
    </location>
</feature>
<evidence type="ECO:0000256" key="1">
    <source>
        <dbReference type="SAM" id="MobiDB-lite"/>
    </source>
</evidence>
<dbReference type="Proteomes" id="UP000324748">
    <property type="component" value="Unassembled WGS sequence"/>
</dbReference>
<protein>
    <submittedName>
        <fullName evidence="3">OTU domain containing 3</fullName>
    </submittedName>
</protein>
<dbReference type="OrthoDB" id="409956at2759"/>
<dbReference type="GO" id="GO:0016579">
    <property type="term" value="P:protein deubiquitination"/>
    <property type="evidence" value="ECO:0007669"/>
    <property type="project" value="TreeGrafter"/>
</dbReference>
<feature type="domain" description="OTU" evidence="2">
    <location>
        <begin position="223"/>
        <end position="360"/>
    </location>
</feature>
<dbReference type="InterPro" id="IPR038765">
    <property type="entry name" value="Papain-like_cys_pep_sf"/>
</dbReference>
<dbReference type="InterPro" id="IPR003323">
    <property type="entry name" value="OTU_dom"/>
</dbReference>
<dbReference type="AlphaFoldDB" id="A0A5B0Q7U1"/>
<dbReference type="CDD" id="cd22744">
    <property type="entry name" value="OTU"/>
    <property type="match status" value="1"/>
</dbReference>
<dbReference type="GO" id="GO:0004843">
    <property type="term" value="F:cysteine-type deubiquitinase activity"/>
    <property type="evidence" value="ECO:0007669"/>
    <property type="project" value="TreeGrafter"/>
</dbReference>
<dbReference type="PROSITE" id="PS50802">
    <property type="entry name" value="OTU"/>
    <property type="match status" value="1"/>
</dbReference>
<keyword evidence="4" id="KW-1185">Reference proteome</keyword>
<sequence>MIQRNARVSEETENPPNETQLGQPIMDTTKPQYDWSSEDDFCVKDLIPPGSLPSQAMLTSDSSISAIQKATPTIRSDLANIITMPTQTPPSLTAIVHSISLDRIRAHGQVAGLPNGQPSVPAADNSYDLTKEDSDKQSALHLRSEPARQVIDLDDFPSPVSDSDVEVVSSIRMNNTQSWEAIRVKMVEYLKVGNKGLFLVVLDGLEANYSHFRVPRKYLPLSHSANFILGDGNCLFRCLSFWKYGHQDDHIGVREKVIEYANENRNWTVQHLWPGVTFDNWTTNMGKAGTREGWGDNTAMAIFAKMDQVILFVVSYTSEYRRGHLGIYYPDEIVGNNVRALTKVYFLLHIDFHFEIINPFFSIYVG</sequence>
<evidence type="ECO:0000259" key="2">
    <source>
        <dbReference type="PROSITE" id="PS50802"/>
    </source>
</evidence>
<dbReference type="PANTHER" id="PTHR12419">
    <property type="entry name" value="OTU DOMAIN CONTAINING PROTEIN"/>
    <property type="match status" value="1"/>
</dbReference>
<organism evidence="3 4">
    <name type="scientific">Puccinia graminis f. sp. tritici</name>
    <dbReference type="NCBI Taxonomy" id="56615"/>
    <lineage>
        <taxon>Eukaryota</taxon>
        <taxon>Fungi</taxon>
        <taxon>Dikarya</taxon>
        <taxon>Basidiomycota</taxon>
        <taxon>Pucciniomycotina</taxon>
        <taxon>Pucciniomycetes</taxon>
        <taxon>Pucciniales</taxon>
        <taxon>Pucciniaceae</taxon>
        <taxon>Puccinia</taxon>
    </lineage>
</organism>
<proteinExistence type="predicted"/>